<sequence length="286" mass="31217">MLCLFVCGGLPPFSVVVVLSAEAQRRRPREPRVGRKGGGMRRFDHQDKSTFLSGRRKEPLRPIISPSIMVADPTQLLLEALHVLSPEGGAVEWLHVDVIDGHFAPNMSFCPDTVAGLRRHLPHAFLDVHLMVAKPEKWVRPFADAGASQFTFHIEATQEPVALASKIRAAGMQVGVAISPRTAIDGLIPLIENGHLDMALVMTVEPGFAGQKFLSGPLAKVRQLRGRYPHLNIQVDGSINLGTVDEAALAGANCLVPGQAVFKAKNRQESVIHLRRAVQHHLKSHL</sequence>
<dbReference type="Gene3D" id="3.20.20.70">
    <property type="entry name" value="Aldolase class I"/>
    <property type="match status" value="1"/>
</dbReference>
<name>K2MXB9_TRYCR</name>
<keyword evidence="9" id="KW-0413">Isomerase</keyword>
<evidence type="ECO:0000256" key="4">
    <source>
        <dbReference type="ARBA" id="ARBA00001947"/>
    </source>
</evidence>
<keyword evidence="13" id="KW-1185">Reference proteome</keyword>
<proteinExistence type="inferred from homology"/>
<keyword evidence="11" id="KW-0732">Signal</keyword>
<comment type="caution">
    <text evidence="12">The sequence shown here is derived from an EMBL/GenBank/DDBJ whole genome shotgun (WGS) entry which is preliminary data.</text>
</comment>
<accession>K2MXB9</accession>
<feature type="chain" id="PRO_5005353332" description="ribulose-phosphate 3-epimerase" evidence="11">
    <location>
        <begin position="17"/>
        <end position="286"/>
    </location>
</feature>
<dbReference type="GO" id="GO:0005737">
    <property type="term" value="C:cytoplasm"/>
    <property type="evidence" value="ECO:0007669"/>
    <property type="project" value="UniProtKB-ARBA"/>
</dbReference>
<dbReference type="EC" id="5.1.3.1" evidence="7"/>
<gene>
    <name evidence="12" type="ORF">MOQ_004409</name>
</gene>
<evidence type="ECO:0000256" key="7">
    <source>
        <dbReference type="ARBA" id="ARBA00013188"/>
    </source>
</evidence>
<dbReference type="Pfam" id="PF00834">
    <property type="entry name" value="Ribul_P_3_epim"/>
    <property type="match status" value="1"/>
</dbReference>
<feature type="signal peptide" evidence="11">
    <location>
        <begin position="1"/>
        <end position="16"/>
    </location>
</feature>
<dbReference type="InterPro" id="IPR000056">
    <property type="entry name" value="Ribul_P_3_epim-like"/>
</dbReference>
<reference evidence="12 13" key="1">
    <citation type="journal article" date="2012" name="BMC Genomics">
        <title>Comparative genomic analysis of human infective Trypanosoma cruzi lineages with the bat-restricted subspecies T. cruzi marinkellei.</title>
        <authorList>
            <person name="Franzen O."/>
            <person name="Talavera-Lopez C."/>
            <person name="Ochaya S."/>
            <person name="Butler C.E."/>
            <person name="Messenger L.A."/>
            <person name="Lewis M.D."/>
            <person name="Llewellyn M.S."/>
            <person name="Marinkelle C.J."/>
            <person name="Tyler K.M."/>
            <person name="Miles M.A."/>
            <person name="Andersson B."/>
        </authorList>
    </citation>
    <scope>NUCLEOTIDE SEQUENCE [LARGE SCALE GENOMIC DNA]</scope>
    <source>
        <strain evidence="12 13">B7</strain>
    </source>
</reference>
<dbReference type="OrthoDB" id="1927044at2759"/>
<evidence type="ECO:0000256" key="5">
    <source>
        <dbReference type="ARBA" id="ARBA00001954"/>
    </source>
</evidence>
<dbReference type="InterPro" id="IPR013785">
    <property type="entry name" value="Aldolase_TIM"/>
</dbReference>
<dbReference type="GO" id="GO:0004750">
    <property type="term" value="F:D-ribulose-phosphate 3-epimerase activity"/>
    <property type="evidence" value="ECO:0007669"/>
    <property type="project" value="UniProtKB-EC"/>
</dbReference>
<dbReference type="EMBL" id="AHKC01010638">
    <property type="protein sequence ID" value="EKF31750.1"/>
    <property type="molecule type" value="Genomic_DNA"/>
</dbReference>
<dbReference type="PROSITE" id="PS01086">
    <property type="entry name" value="RIBUL_P_3_EPIMER_2"/>
    <property type="match status" value="1"/>
</dbReference>
<protein>
    <recommendedName>
        <fullName evidence="7">ribulose-phosphate 3-epimerase</fullName>
        <ecNumber evidence="7">5.1.3.1</ecNumber>
    </recommendedName>
    <alternativeName>
        <fullName evidence="10">Pentose-5-phosphate 3-epimerase</fullName>
    </alternativeName>
</protein>
<dbReference type="FunFam" id="3.20.20.70:FF:000004">
    <property type="entry name" value="Ribulose-phosphate 3-epimerase"/>
    <property type="match status" value="1"/>
</dbReference>
<organism evidence="12 13">
    <name type="scientific">Trypanosoma cruzi marinkellei</name>
    <dbReference type="NCBI Taxonomy" id="85056"/>
    <lineage>
        <taxon>Eukaryota</taxon>
        <taxon>Discoba</taxon>
        <taxon>Euglenozoa</taxon>
        <taxon>Kinetoplastea</taxon>
        <taxon>Metakinetoplastina</taxon>
        <taxon>Trypanosomatida</taxon>
        <taxon>Trypanosomatidae</taxon>
        <taxon>Trypanosoma</taxon>
        <taxon>Schizotrypanum</taxon>
    </lineage>
</organism>
<keyword evidence="8" id="KW-0479">Metal-binding</keyword>
<comment type="similarity">
    <text evidence="6">Belongs to the ribulose-phosphate 3-epimerase family.</text>
</comment>
<dbReference type="NCBIfam" id="NF004076">
    <property type="entry name" value="PRK05581.1-4"/>
    <property type="match status" value="1"/>
</dbReference>
<comment type="cofactor">
    <cofactor evidence="2">
        <name>Mn(2+)</name>
        <dbReference type="ChEBI" id="CHEBI:29035"/>
    </cofactor>
</comment>
<evidence type="ECO:0000256" key="8">
    <source>
        <dbReference type="ARBA" id="ARBA00022723"/>
    </source>
</evidence>
<evidence type="ECO:0000256" key="3">
    <source>
        <dbReference type="ARBA" id="ARBA00001941"/>
    </source>
</evidence>
<dbReference type="CDD" id="cd00429">
    <property type="entry name" value="RPE"/>
    <property type="match status" value="1"/>
</dbReference>
<comment type="cofactor">
    <cofactor evidence="3">
        <name>Co(2+)</name>
        <dbReference type="ChEBI" id="CHEBI:48828"/>
    </cofactor>
</comment>
<comment type="catalytic activity">
    <reaction evidence="1">
        <text>D-ribulose 5-phosphate = D-xylulose 5-phosphate</text>
        <dbReference type="Rhea" id="RHEA:13677"/>
        <dbReference type="ChEBI" id="CHEBI:57737"/>
        <dbReference type="ChEBI" id="CHEBI:58121"/>
        <dbReference type="EC" id="5.1.3.1"/>
    </reaction>
</comment>
<dbReference type="Proteomes" id="UP000007350">
    <property type="component" value="Unassembled WGS sequence"/>
</dbReference>
<dbReference type="GO" id="GO:0046872">
    <property type="term" value="F:metal ion binding"/>
    <property type="evidence" value="ECO:0007669"/>
    <property type="project" value="UniProtKB-KW"/>
</dbReference>
<evidence type="ECO:0000256" key="11">
    <source>
        <dbReference type="SAM" id="SignalP"/>
    </source>
</evidence>
<evidence type="ECO:0000256" key="10">
    <source>
        <dbReference type="ARBA" id="ARBA00030599"/>
    </source>
</evidence>
<comment type="cofactor">
    <cofactor evidence="4">
        <name>Zn(2+)</name>
        <dbReference type="ChEBI" id="CHEBI:29105"/>
    </cofactor>
</comment>
<dbReference type="InterPro" id="IPR011060">
    <property type="entry name" value="RibuloseP-bd_barrel"/>
</dbReference>
<dbReference type="AlphaFoldDB" id="K2MXB9"/>
<dbReference type="SUPFAM" id="SSF51366">
    <property type="entry name" value="Ribulose-phoshate binding barrel"/>
    <property type="match status" value="1"/>
</dbReference>
<evidence type="ECO:0000313" key="13">
    <source>
        <dbReference type="Proteomes" id="UP000007350"/>
    </source>
</evidence>
<evidence type="ECO:0000256" key="2">
    <source>
        <dbReference type="ARBA" id="ARBA00001936"/>
    </source>
</evidence>
<evidence type="ECO:0000256" key="9">
    <source>
        <dbReference type="ARBA" id="ARBA00023235"/>
    </source>
</evidence>
<evidence type="ECO:0000313" key="12">
    <source>
        <dbReference type="EMBL" id="EKF31750.1"/>
    </source>
</evidence>
<dbReference type="GO" id="GO:0005975">
    <property type="term" value="P:carbohydrate metabolic process"/>
    <property type="evidence" value="ECO:0007669"/>
    <property type="project" value="InterPro"/>
</dbReference>
<evidence type="ECO:0000256" key="6">
    <source>
        <dbReference type="ARBA" id="ARBA00009541"/>
    </source>
</evidence>
<evidence type="ECO:0000256" key="1">
    <source>
        <dbReference type="ARBA" id="ARBA00001782"/>
    </source>
</evidence>
<dbReference type="PANTHER" id="PTHR11749">
    <property type="entry name" value="RIBULOSE-5-PHOSPHATE-3-EPIMERASE"/>
    <property type="match status" value="1"/>
</dbReference>
<comment type="cofactor">
    <cofactor evidence="5">
        <name>Fe(2+)</name>
        <dbReference type="ChEBI" id="CHEBI:29033"/>
    </cofactor>
</comment>